<keyword evidence="2" id="KW-1185">Reference proteome</keyword>
<dbReference type="Proteomes" id="UP001597185">
    <property type="component" value="Unassembled WGS sequence"/>
</dbReference>
<name>A0ABD6C040_9EURY</name>
<dbReference type="InterPro" id="IPR027417">
    <property type="entry name" value="P-loop_NTPase"/>
</dbReference>
<evidence type="ECO:0008006" key="3">
    <source>
        <dbReference type="Google" id="ProtNLM"/>
    </source>
</evidence>
<sequence length="253" mass="28175">MDINDIFAPNRYPRGNYIERDEKIDHSKLDETLPDGNTHIVGPSDSGRSAIVQHHLSGSHPLVVDGVEVTTVGDMFSHFLNNLISKPVPPRHEITEPDLQSITRSEKLVRGAVKDRIETGHYTLVFDDFGEMPSGIQEYVADWIEDYVDTEIGTATIVSDDNKDAVYEANPNLRDQLTVTHIPEWDQPSLKQIGKSGFETVGAPMDDPTLDSLADMAEGSPTRMHELCLATFIDIATEREYDVGQEYLPNGVK</sequence>
<protein>
    <recommendedName>
        <fullName evidence="3">ATP-binding protein</fullName>
    </recommendedName>
</protein>
<accession>A0ABD6C040</accession>
<evidence type="ECO:0000313" key="2">
    <source>
        <dbReference type="Proteomes" id="UP001597185"/>
    </source>
</evidence>
<reference evidence="1 2" key="1">
    <citation type="journal article" date="2019" name="Int. J. Syst. Evol. Microbiol.">
        <title>The Global Catalogue of Microorganisms (GCM) 10K type strain sequencing project: providing services to taxonomists for standard genome sequencing and annotation.</title>
        <authorList>
            <consortium name="The Broad Institute Genomics Platform"/>
            <consortium name="The Broad Institute Genome Sequencing Center for Infectious Disease"/>
            <person name="Wu L."/>
            <person name="Ma J."/>
        </authorList>
    </citation>
    <scope>NUCLEOTIDE SEQUENCE [LARGE SCALE GENOMIC DNA]</scope>
    <source>
        <strain evidence="1 2">CGMCC 1.12689</strain>
    </source>
</reference>
<proteinExistence type="predicted"/>
<gene>
    <name evidence="1" type="ORF">ACFR9T_06190</name>
</gene>
<dbReference type="RefSeq" id="WP_256397016.1">
    <property type="nucleotide sequence ID" value="NZ_JANHDL010000004.1"/>
</dbReference>
<dbReference type="SUPFAM" id="SSF52540">
    <property type="entry name" value="P-loop containing nucleoside triphosphate hydrolases"/>
    <property type="match status" value="1"/>
</dbReference>
<organism evidence="1 2">
    <name type="scientific">Halorubrum laminariae</name>
    <dbReference type="NCBI Taxonomy" id="1433523"/>
    <lineage>
        <taxon>Archaea</taxon>
        <taxon>Methanobacteriati</taxon>
        <taxon>Methanobacteriota</taxon>
        <taxon>Stenosarchaea group</taxon>
        <taxon>Halobacteria</taxon>
        <taxon>Halobacteriales</taxon>
        <taxon>Haloferacaceae</taxon>
        <taxon>Halorubrum</taxon>
    </lineage>
</organism>
<comment type="caution">
    <text evidence="1">The sequence shown here is derived from an EMBL/GenBank/DDBJ whole genome shotgun (WGS) entry which is preliminary data.</text>
</comment>
<dbReference type="AlphaFoldDB" id="A0ABD6C040"/>
<evidence type="ECO:0000313" key="1">
    <source>
        <dbReference type="EMBL" id="MFD1570176.1"/>
    </source>
</evidence>
<dbReference type="EMBL" id="JBHUDB010000002">
    <property type="protein sequence ID" value="MFD1570176.1"/>
    <property type="molecule type" value="Genomic_DNA"/>
</dbReference>